<evidence type="ECO:0000313" key="3">
    <source>
        <dbReference type="Proteomes" id="UP000199021"/>
    </source>
</evidence>
<reference evidence="3" key="1">
    <citation type="submission" date="2016-10" db="EMBL/GenBank/DDBJ databases">
        <authorList>
            <person name="Varghese N."/>
            <person name="Submissions S."/>
        </authorList>
    </citation>
    <scope>NUCLEOTIDE SEQUENCE [LARGE SCALE GENOMIC DNA]</scope>
    <source>
        <strain evidence="3">DSM 24740</strain>
    </source>
</reference>
<dbReference type="EMBL" id="FOFB01000011">
    <property type="protein sequence ID" value="SEQ53832.1"/>
    <property type="molecule type" value="Genomic_DNA"/>
</dbReference>
<evidence type="ECO:0000259" key="1">
    <source>
        <dbReference type="Pfam" id="PF02922"/>
    </source>
</evidence>
<dbReference type="RefSeq" id="WP_090168511.1">
    <property type="nucleotide sequence ID" value="NZ_FOFB01000011.1"/>
</dbReference>
<proteinExistence type="predicted"/>
<accession>A0A1H9GUS3</accession>
<dbReference type="InterPro" id="IPR014756">
    <property type="entry name" value="Ig_E-set"/>
</dbReference>
<dbReference type="Gene3D" id="2.60.40.10">
    <property type="entry name" value="Immunoglobulins"/>
    <property type="match status" value="1"/>
</dbReference>
<dbReference type="Proteomes" id="UP000199021">
    <property type="component" value="Unassembled WGS sequence"/>
</dbReference>
<dbReference type="InterPro" id="IPR013783">
    <property type="entry name" value="Ig-like_fold"/>
</dbReference>
<gene>
    <name evidence="2" type="ORF">SAMN05444359_111116</name>
</gene>
<evidence type="ECO:0000313" key="2">
    <source>
        <dbReference type="EMBL" id="SEQ53832.1"/>
    </source>
</evidence>
<dbReference type="GO" id="GO:0004553">
    <property type="term" value="F:hydrolase activity, hydrolyzing O-glycosyl compounds"/>
    <property type="evidence" value="ECO:0007669"/>
    <property type="project" value="InterPro"/>
</dbReference>
<name>A0A1H9GUS3_9BACT</name>
<sequence length="69" mass="7919">MSKNPSKYPKPEMAIKDGETQRHVWAPNAKAVALLNEFNDWEEVGPDFQEDEHAFWSGSINQLDTDDEL</sequence>
<dbReference type="GO" id="GO:0005975">
    <property type="term" value="P:carbohydrate metabolic process"/>
    <property type="evidence" value="ECO:0007669"/>
    <property type="project" value="InterPro"/>
</dbReference>
<dbReference type="Pfam" id="PF02922">
    <property type="entry name" value="CBM_48"/>
    <property type="match status" value="1"/>
</dbReference>
<dbReference type="AlphaFoldDB" id="A0A1H9GUS3"/>
<dbReference type="SUPFAM" id="SSF81296">
    <property type="entry name" value="E set domains"/>
    <property type="match status" value="1"/>
</dbReference>
<protein>
    <submittedName>
        <fullName evidence="2">Carbohydrate-binding module 48 (Isoamylase N-terminal domain)</fullName>
    </submittedName>
</protein>
<feature type="domain" description="Glycoside hydrolase family 13 N-terminal" evidence="1">
    <location>
        <begin position="18"/>
        <end position="62"/>
    </location>
</feature>
<dbReference type="InterPro" id="IPR004193">
    <property type="entry name" value="Glyco_hydro_13_N"/>
</dbReference>
<dbReference type="InParanoid" id="A0A1H9GUS3"/>
<keyword evidence="3" id="KW-1185">Reference proteome</keyword>
<organism evidence="2 3">
    <name type="scientific">Neolewinella agarilytica</name>
    <dbReference type="NCBI Taxonomy" id="478744"/>
    <lineage>
        <taxon>Bacteria</taxon>
        <taxon>Pseudomonadati</taxon>
        <taxon>Bacteroidota</taxon>
        <taxon>Saprospiria</taxon>
        <taxon>Saprospirales</taxon>
        <taxon>Lewinellaceae</taxon>
        <taxon>Neolewinella</taxon>
    </lineage>
</organism>